<name>A0A9Q1J5X8_SYNKA</name>
<protein>
    <submittedName>
        <fullName evidence="2">Uncharacterized protein</fullName>
    </submittedName>
</protein>
<gene>
    <name evidence="2" type="ORF">SKAU_G00088820</name>
</gene>
<dbReference type="EMBL" id="JAINUF010000003">
    <property type="protein sequence ID" value="KAJ8368854.1"/>
    <property type="molecule type" value="Genomic_DNA"/>
</dbReference>
<keyword evidence="3" id="KW-1185">Reference proteome</keyword>
<reference evidence="2" key="1">
    <citation type="journal article" date="2023" name="Science">
        <title>Genome structures resolve the early diversification of teleost fishes.</title>
        <authorList>
            <person name="Parey E."/>
            <person name="Louis A."/>
            <person name="Montfort J."/>
            <person name="Bouchez O."/>
            <person name="Roques C."/>
            <person name="Iampietro C."/>
            <person name="Lluch J."/>
            <person name="Castinel A."/>
            <person name="Donnadieu C."/>
            <person name="Desvignes T."/>
            <person name="Floi Bucao C."/>
            <person name="Jouanno E."/>
            <person name="Wen M."/>
            <person name="Mejri S."/>
            <person name="Dirks R."/>
            <person name="Jansen H."/>
            <person name="Henkel C."/>
            <person name="Chen W.J."/>
            <person name="Zahm M."/>
            <person name="Cabau C."/>
            <person name="Klopp C."/>
            <person name="Thompson A.W."/>
            <person name="Robinson-Rechavi M."/>
            <person name="Braasch I."/>
            <person name="Lecointre G."/>
            <person name="Bobe J."/>
            <person name="Postlethwait J.H."/>
            <person name="Berthelot C."/>
            <person name="Roest Crollius H."/>
            <person name="Guiguen Y."/>
        </authorList>
    </citation>
    <scope>NUCLEOTIDE SEQUENCE</scope>
    <source>
        <strain evidence="2">WJC10195</strain>
    </source>
</reference>
<evidence type="ECO:0000256" key="1">
    <source>
        <dbReference type="SAM" id="MobiDB-lite"/>
    </source>
</evidence>
<dbReference type="AlphaFoldDB" id="A0A9Q1J5X8"/>
<dbReference type="Proteomes" id="UP001152622">
    <property type="component" value="Chromosome 3"/>
</dbReference>
<evidence type="ECO:0000313" key="3">
    <source>
        <dbReference type="Proteomes" id="UP001152622"/>
    </source>
</evidence>
<evidence type="ECO:0000313" key="2">
    <source>
        <dbReference type="EMBL" id="KAJ8368854.1"/>
    </source>
</evidence>
<accession>A0A9Q1J5X8</accession>
<feature type="region of interest" description="Disordered" evidence="1">
    <location>
        <begin position="32"/>
        <end position="54"/>
    </location>
</feature>
<proteinExistence type="predicted"/>
<dbReference type="InterPro" id="IPR010917">
    <property type="entry name" value="TonB_rcpt_CS"/>
</dbReference>
<sequence length="54" mass="5730">MEIAEGAAQEVATGQSPDVWQEGHKLWALAAHGSRPARKRGSPRKFLLGGAASF</sequence>
<comment type="caution">
    <text evidence="2">The sequence shown here is derived from an EMBL/GenBank/DDBJ whole genome shotgun (WGS) entry which is preliminary data.</text>
</comment>
<organism evidence="2 3">
    <name type="scientific">Synaphobranchus kaupii</name>
    <name type="common">Kaup's arrowtooth eel</name>
    <dbReference type="NCBI Taxonomy" id="118154"/>
    <lineage>
        <taxon>Eukaryota</taxon>
        <taxon>Metazoa</taxon>
        <taxon>Chordata</taxon>
        <taxon>Craniata</taxon>
        <taxon>Vertebrata</taxon>
        <taxon>Euteleostomi</taxon>
        <taxon>Actinopterygii</taxon>
        <taxon>Neopterygii</taxon>
        <taxon>Teleostei</taxon>
        <taxon>Anguilliformes</taxon>
        <taxon>Synaphobranchidae</taxon>
        <taxon>Synaphobranchus</taxon>
    </lineage>
</organism>
<dbReference type="PROSITE" id="PS01156">
    <property type="entry name" value="TONB_DEPENDENT_REC_2"/>
    <property type="match status" value="1"/>
</dbReference>